<keyword evidence="2" id="KW-1185">Reference proteome</keyword>
<dbReference type="Proteomes" id="UP000000718">
    <property type="component" value="Chromosome"/>
</dbReference>
<name>B5YH44_THEYD</name>
<dbReference type="PATRIC" id="fig|289376.4.peg.1698"/>
<dbReference type="KEGG" id="tye:THEYE_A1743"/>
<proteinExistence type="predicted"/>
<dbReference type="InParanoid" id="B5YH44"/>
<dbReference type="EnsemblBacteria" id="ACI21409">
    <property type="protein sequence ID" value="ACI21409"/>
    <property type="gene ID" value="THEYE_A1743"/>
</dbReference>
<reference evidence="1 2" key="2">
    <citation type="journal article" date="2015" name="Genome Announc.">
        <title>Genome Sequence of the Sulfate-Reducing Thermophilic Bacterium Thermodesulfovibrio yellowstonii Strain DSM 11347T (Phylum Nitrospirae).</title>
        <authorList>
            <person name="Bhatnagar S."/>
            <person name="Badger J.H."/>
            <person name="Madupu R."/>
            <person name="Khouri H.M."/>
            <person name="O'Connor E.M."/>
            <person name="Robb F.T."/>
            <person name="Ward N.L."/>
            <person name="Eisen J.A."/>
        </authorList>
    </citation>
    <scope>NUCLEOTIDE SEQUENCE [LARGE SCALE GENOMIC DNA]</scope>
    <source>
        <strain evidence="2">ATCC 51303 / DSM 11347 / YP87</strain>
    </source>
</reference>
<gene>
    <name evidence="1" type="ordered locus">THEYE_A1743</name>
</gene>
<dbReference type="RefSeq" id="WP_012546126.1">
    <property type="nucleotide sequence ID" value="NC_011296.1"/>
</dbReference>
<dbReference type="STRING" id="289376.THEYE_A1743"/>
<dbReference type="HOGENOM" id="CLU_2422130_0_0_0"/>
<dbReference type="OrthoDB" id="46971at2"/>
<evidence type="ECO:0000313" key="1">
    <source>
        <dbReference type="EMBL" id="ACI21409.1"/>
    </source>
</evidence>
<reference evidence="2" key="1">
    <citation type="submission" date="2008-08" db="EMBL/GenBank/DDBJ databases">
        <title>The complete genome sequence of Thermodesulfovibrio yellowstonii strain ATCC 51303 / DSM 11347 / YP87.</title>
        <authorList>
            <person name="Dodson R.J."/>
            <person name="Durkin A.S."/>
            <person name="Wu M."/>
            <person name="Eisen J."/>
            <person name="Sutton G."/>
        </authorList>
    </citation>
    <scope>NUCLEOTIDE SEQUENCE [LARGE SCALE GENOMIC DNA]</scope>
    <source>
        <strain evidence="2">ATCC 51303 / DSM 11347 / YP87</strain>
    </source>
</reference>
<dbReference type="AlphaFoldDB" id="B5YH44"/>
<evidence type="ECO:0000313" key="2">
    <source>
        <dbReference type="Proteomes" id="UP000000718"/>
    </source>
</evidence>
<protein>
    <submittedName>
        <fullName evidence="1">Uncharacterized protein</fullName>
    </submittedName>
</protein>
<dbReference type="EMBL" id="CP001147">
    <property type="protein sequence ID" value="ACI21409.1"/>
    <property type="molecule type" value="Genomic_DNA"/>
</dbReference>
<sequence length="87" mass="10791">MTTISKDKIKDLYFINLLYEIHRVMEKIKLFENKYQVKFKEFEKLIKSQEENFTLWDDYMEWKAYEKKLHELKKEKDNLDAGNYTLS</sequence>
<accession>B5YH44</accession>
<organism evidence="1 2">
    <name type="scientific">Thermodesulfovibrio yellowstonii (strain ATCC 51303 / DSM 11347 / YP87)</name>
    <dbReference type="NCBI Taxonomy" id="289376"/>
    <lineage>
        <taxon>Bacteria</taxon>
        <taxon>Pseudomonadati</taxon>
        <taxon>Nitrospirota</taxon>
        <taxon>Thermodesulfovibrionia</taxon>
        <taxon>Thermodesulfovibrionales</taxon>
        <taxon>Thermodesulfovibrionaceae</taxon>
        <taxon>Thermodesulfovibrio</taxon>
    </lineage>
</organism>